<name>A0A918PJX5_9BACT</name>
<dbReference type="EMBL" id="BMWX01000001">
    <property type="protein sequence ID" value="GGZ13453.1"/>
    <property type="molecule type" value="Genomic_DNA"/>
</dbReference>
<dbReference type="Gene3D" id="3.40.50.1110">
    <property type="entry name" value="SGNH hydrolase"/>
    <property type="match status" value="1"/>
</dbReference>
<proteinExistence type="predicted"/>
<dbReference type="AlphaFoldDB" id="A0A918PJX5"/>
<evidence type="ECO:0000259" key="1">
    <source>
        <dbReference type="Pfam" id="PF13472"/>
    </source>
</evidence>
<gene>
    <name evidence="2" type="ORF">GCM10007049_01580</name>
</gene>
<evidence type="ECO:0000313" key="3">
    <source>
        <dbReference type="Proteomes" id="UP000619457"/>
    </source>
</evidence>
<dbReference type="GO" id="GO:0004622">
    <property type="term" value="F:phosphatidylcholine lysophospholipase activity"/>
    <property type="evidence" value="ECO:0007669"/>
    <property type="project" value="TreeGrafter"/>
</dbReference>
<dbReference type="InterPro" id="IPR013830">
    <property type="entry name" value="SGNH_hydro"/>
</dbReference>
<dbReference type="PANTHER" id="PTHR30383">
    <property type="entry name" value="THIOESTERASE 1/PROTEASE 1/LYSOPHOSPHOLIPASE L1"/>
    <property type="match status" value="1"/>
</dbReference>
<reference evidence="2" key="1">
    <citation type="journal article" date="2014" name="Int. J. Syst. Evol. Microbiol.">
        <title>Complete genome sequence of Corynebacterium casei LMG S-19264T (=DSM 44701T), isolated from a smear-ripened cheese.</title>
        <authorList>
            <consortium name="US DOE Joint Genome Institute (JGI-PGF)"/>
            <person name="Walter F."/>
            <person name="Albersmeier A."/>
            <person name="Kalinowski J."/>
            <person name="Ruckert C."/>
        </authorList>
    </citation>
    <scope>NUCLEOTIDE SEQUENCE</scope>
    <source>
        <strain evidence="2">KCTC 12368</strain>
    </source>
</reference>
<dbReference type="RefSeq" id="WP_018475030.1">
    <property type="nucleotide sequence ID" value="NZ_BMWX01000001.1"/>
</dbReference>
<dbReference type="Proteomes" id="UP000619457">
    <property type="component" value="Unassembled WGS sequence"/>
</dbReference>
<dbReference type="SUPFAM" id="SSF52266">
    <property type="entry name" value="SGNH hydrolase"/>
    <property type="match status" value="1"/>
</dbReference>
<feature type="domain" description="SGNH hydrolase-type esterase" evidence="1">
    <location>
        <begin position="22"/>
        <end position="184"/>
    </location>
</feature>
<comment type="caution">
    <text evidence="2">The sequence shown here is derived from an EMBL/GenBank/DDBJ whole genome shotgun (WGS) entry which is preliminary data.</text>
</comment>
<dbReference type="InterPro" id="IPR051532">
    <property type="entry name" value="Ester_Hydrolysis_Enzymes"/>
</dbReference>
<accession>A0A918PJX5</accession>
<dbReference type="PANTHER" id="PTHR30383:SF5">
    <property type="entry name" value="SGNH HYDROLASE-TYPE ESTERASE DOMAIN-CONTAINING PROTEIN"/>
    <property type="match status" value="1"/>
</dbReference>
<sequence length="240" mass="26990">MISKGWIVIALWAASIQHMNAQGSGKWLNAGQSGNTSRDLLDRVDHDVLAFHPDWVIIMVGTNDMLNSKKRVSLEDYTDNLMEITRRISSNGSTIILMSPPPVDEIYLRQRHPGDSADIAPNDRIDAVRMRMKQLAVDSGYYYFDLNKAFSDRNLPAHNSDLFIRNKYNSGLEDGVHLTSLGYRFMASALYQFIKKETAMTEDQSVLCFGDSLTKGVGDQQRAEDSLGGYPGYLREFLGQ</sequence>
<organism evidence="2 3">
    <name type="scientific">Echinicola pacifica</name>
    <dbReference type="NCBI Taxonomy" id="346377"/>
    <lineage>
        <taxon>Bacteria</taxon>
        <taxon>Pseudomonadati</taxon>
        <taxon>Bacteroidota</taxon>
        <taxon>Cytophagia</taxon>
        <taxon>Cytophagales</taxon>
        <taxon>Cyclobacteriaceae</taxon>
        <taxon>Echinicola</taxon>
    </lineage>
</organism>
<reference evidence="2" key="2">
    <citation type="submission" date="2020-09" db="EMBL/GenBank/DDBJ databases">
        <authorList>
            <person name="Sun Q."/>
            <person name="Kim S."/>
        </authorList>
    </citation>
    <scope>NUCLEOTIDE SEQUENCE</scope>
    <source>
        <strain evidence="2">KCTC 12368</strain>
    </source>
</reference>
<evidence type="ECO:0000313" key="2">
    <source>
        <dbReference type="EMBL" id="GGZ13453.1"/>
    </source>
</evidence>
<keyword evidence="3" id="KW-1185">Reference proteome</keyword>
<dbReference type="Pfam" id="PF13472">
    <property type="entry name" value="Lipase_GDSL_2"/>
    <property type="match status" value="1"/>
</dbReference>
<protein>
    <recommendedName>
        <fullName evidence="1">SGNH hydrolase-type esterase domain-containing protein</fullName>
    </recommendedName>
</protein>
<dbReference type="InterPro" id="IPR036514">
    <property type="entry name" value="SGNH_hydro_sf"/>
</dbReference>